<feature type="transmembrane region" description="Helical" evidence="5">
    <location>
        <begin position="171"/>
        <end position="192"/>
    </location>
</feature>
<dbReference type="OrthoDB" id="3808044at2"/>
<keyword evidence="8" id="KW-1185">Reference proteome</keyword>
<feature type="domain" description="RanBP2-type" evidence="6">
    <location>
        <begin position="101"/>
        <end position="125"/>
    </location>
</feature>
<protein>
    <submittedName>
        <fullName evidence="7">Zinc ribbon domain-containing protein</fullName>
    </submittedName>
</protein>
<dbReference type="InterPro" id="IPR001876">
    <property type="entry name" value="Znf_RanBP2"/>
</dbReference>
<evidence type="ECO:0000256" key="2">
    <source>
        <dbReference type="ARBA" id="ARBA00022771"/>
    </source>
</evidence>
<dbReference type="GO" id="GO:0008270">
    <property type="term" value="F:zinc ion binding"/>
    <property type="evidence" value="ECO:0007669"/>
    <property type="project" value="UniProtKB-KW"/>
</dbReference>
<dbReference type="Gene3D" id="2.60.120.260">
    <property type="entry name" value="Galactose-binding domain-like"/>
    <property type="match status" value="1"/>
</dbReference>
<keyword evidence="5" id="KW-0472">Membrane</keyword>
<evidence type="ECO:0000256" key="5">
    <source>
        <dbReference type="SAM" id="Phobius"/>
    </source>
</evidence>
<organism evidence="7 8">
    <name type="scientific">Nocardioides guangzhouensis</name>
    <dbReference type="NCBI Taxonomy" id="2497878"/>
    <lineage>
        <taxon>Bacteria</taxon>
        <taxon>Bacillati</taxon>
        <taxon>Actinomycetota</taxon>
        <taxon>Actinomycetes</taxon>
        <taxon>Propionibacteriales</taxon>
        <taxon>Nocardioidaceae</taxon>
        <taxon>Nocardioides</taxon>
    </lineage>
</organism>
<dbReference type="EMBL" id="SDKM01000026">
    <property type="protein sequence ID" value="RYP84171.1"/>
    <property type="molecule type" value="Genomic_DNA"/>
</dbReference>
<evidence type="ECO:0000256" key="1">
    <source>
        <dbReference type="ARBA" id="ARBA00022723"/>
    </source>
</evidence>
<dbReference type="SMART" id="SM00547">
    <property type="entry name" value="ZnF_RBZ"/>
    <property type="match status" value="2"/>
</dbReference>
<keyword evidence="2" id="KW-0863">Zinc-finger</keyword>
<comment type="caution">
    <text evidence="7">The sequence shown here is derived from an EMBL/GenBank/DDBJ whole genome shotgun (WGS) entry which is preliminary data.</text>
</comment>
<evidence type="ECO:0000256" key="3">
    <source>
        <dbReference type="ARBA" id="ARBA00022833"/>
    </source>
</evidence>
<evidence type="ECO:0000313" key="7">
    <source>
        <dbReference type="EMBL" id="RYP84171.1"/>
    </source>
</evidence>
<feature type="compositionally biased region" description="Low complexity" evidence="4">
    <location>
        <begin position="90"/>
        <end position="103"/>
    </location>
</feature>
<proteinExistence type="predicted"/>
<feature type="domain" description="RanBP2-type" evidence="6">
    <location>
        <begin position="3"/>
        <end position="27"/>
    </location>
</feature>
<keyword evidence="5" id="KW-1133">Transmembrane helix</keyword>
<sequence length="371" mass="39853">MTTEEQCVSCGERNPAGSAFCVFCGTYLGWDQAGGAPAPGSTPDELHRSAPPSAPAETRPAAPAPPSSAPPSPAPPSSAPPSPAPRAEPPTRTTTRPGPPGTGTCPSCGHVNDASRRFCGRCGHVLVGPAPSTTSGRPTYRARRWWQLWGDPEERAARREYRRSLPRLYRWRRVIVTLAVLVGLVLLLTVLGRDPVGWVKARWYDVRGTTVPVDGVTARATPETGGPPAPNTLVVDADPATAWTITWKAKSPEPACGQGETQGVVVLRWGDPTRVRQLQVDAGLQEGQAERGLEFRPATIDVRYREAGGTGDRECRTLTLRDTADRQTLDLDTEVAVRSLRISVSSVFDSPTPEEDGPVSIRRIVVRSRPA</sequence>
<keyword evidence="1" id="KW-0479">Metal-binding</keyword>
<dbReference type="Proteomes" id="UP000295198">
    <property type="component" value="Unassembled WGS sequence"/>
</dbReference>
<dbReference type="AlphaFoldDB" id="A0A4Q4ZAB6"/>
<keyword evidence="5" id="KW-0812">Transmembrane</keyword>
<keyword evidence="3" id="KW-0862">Zinc</keyword>
<name>A0A4Q4ZAB6_9ACTN</name>
<evidence type="ECO:0000256" key="4">
    <source>
        <dbReference type="SAM" id="MobiDB-lite"/>
    </source>
</evidence>
<evidence type="ECO:0000259" key="6">
    <source>
        <dbReference type="SMART" id="SM00547"/>
    </source>
</evidence>
<feature type="region of interest" description="Disordered" evidence="4">
    <location>
        <begin position="32"/>
        <end position="103"/>
    </location>
</feature>
<accession>A0A4Q4ZAB6</accession>
<feature type="compositionally biased region" description="Pro residues" evidence="4">
    <location>
        <begin position="62"/>
        <end position="88"/>
    </location>
</feature>
<gene>
    <name evidence="7" type="ORF">EKO23_17040</name>
</gene>
<feature type="compositionally biased region" description="Low complexity" evidence="4">
    <location>
        <begin position="49"/>
        <end position="61"/>
    </location>
</feature>
<evidence type="ECO:0000313" key="8">
    <source>
        <dbReference type="Proteomes" id="UP000295198"/>
    </source>
</evidence>
<reference evidence="7 8" key="1">
    <citation type="submission" date="2019-01" db="EMBL/GenBank/DDBJ databases">
        <title>Nocardioides guangzhouensis sp. nov., an actinobacterium isolated from soil.</title>
        <authorList>
            <person name="Fu Y."/>
            <person name="Cai Y."/>
            <person name="Lin Z."/>
            <person name="Chen P."/>
        </authorList>
    </citation>
    <scope>NUCLEOTIDE SEQUENCE [LARGE SCALE GENOMIC DNA]</scope>
    <source>
        <strain evidence="7 8">130</strain>
    </source>
</reference>